<reference evidence="2 3" key="1">
    <citation type="submission" date="2024-08" db="EMBL/GenBank/DDBJ databases">
        <authorList>
            <person name="Cucini C."/>
            <person name="Frati F."/>
        </authorList>
    </citation>
    <scope>NUCLEOTIDE SEQUENCE [LARGE SCALE GENOMIC DNA]</scope>
</reference>
<dbReference type="InterPro" id="IPR038976">
    <property type="entry name" value="Ssk"/>
</dbReference>
<evidence type="ECO:0000313" key="3">
    <source>
        <dbReference type="Proteomes" id="UP001642540"/>
    </source>
</evidence>
<keyword evidence="1" id="KW-0472">Membrane</keyword>
<proteinExistence type="predicted"/>
<evidence type="ECO:0000256" key="1">
    <source>
        <dbReference type="SAM" id="Phobius"/>
    </source>
</evidence>
<dbReference type="EMBL" id="CAXLJM020000034">
    <property type="protein sequence ID" value="CAL8103477.1"/>
    <property type="molecule type" value="Genomic_DNA"/>
</dbReference>
<keyword evidence="1" id="KW-0812">Transmembrane</keyword>
<feature type="transmembrane region" description="Helical" evidence="1">
    <location>
        <begin position="47"/>
        <end position="65"/>
    </location>
</feature>
<keyword evidence="3" id="KW-1185">Reference proteome</keyword>
<name>A0ABP1QHF7_9HEXA</name>
<accession>A0ABP1QHF7</accession>
<sequence length="149" mass="16362">MAFSHHAATFVKLLKLLFNIVVLVLYRNGDEGYFMGASYNKNHDAEALACGVFIGFMIYNLSSLISTCLDSQSVNKSVTESLMNFVGAILWLTTGAVVLQFWLRFIPSNHFTETNPSAAGIAMGVLCVINSAIYLADTALAYTNYRSLE</sequence>
<dbReference type="PANTHER" id="PTHR36692:SF3">
    <property type="entry name" value="PROTEIN SNAKESKIN"/>
    <property type="match status" value="1"/>
</dbReference>
<organism evidence="2 3">
    <name type="scientific">Orchesella dallaii</name>
    <dbReference type="NCBI Taxonomy" id="48710"/>
    <lineage>
        <taxon>Eukaryota</taxon>
        <taxon>Metazoa</taxon>
        <taxon>Ecdysozoa</taxon>
        <taxon>Arthropoda</taxon>
        <taxon>Hexapoda</taxon>
        <taxon>Collembola</taxon>
        <taxon>Entomobryomorpha</taxon>
        <taxon>Entomobryoidea</taxon>
        <taxon>Orchesellidae</taxon>
        <taxon>Orchesellinae</taxon>
        <taxon>Orchesella</taxon>
    </lineage>
</organism>
<gene>
    <name evidence="2" type="ORF">ODALV1_LOCUS11461</name>
</gene>
<feature type="transmembrane region" description="Helical" evidence="1">
    <location>
        <begin position="85"/>
        <end position="106"/>
    </location>
</feature>
<dbReference type="PANTHER" id="PTHR36692">
    <property type="entry name" value="PROTEIN SNAKESKIN"/>
    <property type="match status" value="1"/>
</dbReference>
<protein>
    <recommendedName>
        <fullName evidence="4">MARVEL domain-containing protein</fullName>
    </recommendedName>
</protein>
<feature type="transmembrane region" description="Helical" evidence="1">
    <location>
        <begin position="6"/>
        <end position="26"/>
    </location>
</feature>
<comment type="caution">
    <text evidence="2">The sequence shown here is derived from an EMBL/GenBank/DDBJ whole genome shotgun (WGS) entry which is preliminary data.</text>
</comment>
<dbReference type="Proteomes" id="UP001642540">
    <property type="component" value="Unassembled WGS sequence"/>
</dbReference>
<keyword evidence="1" id="KW-1133">Transmembrane helix</keyword>
<evidence type="ECO:0008006" key="4">
    <source>
        <dbReference type="Google" id="ProtNLM"/>
    </source>
</evidence>
<evidence type="ECO:0000313" key="2">
    <source>
        <dbReference type="EMBL" id="CAL8103477.1"/>
    </source>
</evidence>
<feature type="transmembrane region" description="Helical" evidence="1">
    <location>
        <begin position="118"/>
        <end position="136"/>
    </location>
</feature>